<accession>A0A2W5T6H4</accession>
<feature type="compositionally biased region" description="Polar residues" evidence="1">
    <location>
        <begin position="455"/>
        <end position="465"/>
    </location>
</feature>
<dbReference type="Proteomes" id="UP000249061">
    <property type="component" value="Unassembled WGS sequence"/>
</dbReference>
<feature type="compositionally biased region" description="Pro residues" evidence="1">
    <location>
        <begin position="359"/>
        <end position="377"/>
    </location>
</feature>
<feature type="compositionally biased region" description="Gly residues" evidence="1">
    <location>
        <begin position="472"/>
        <end position="481"/>
    </location>
</feature>
<organism evidence="2 3">
    <name type="scientific">Archangium gephyra</name>
    <dbReference type="NCBI Taxonomy" id="48"/>
    <lineage>
        <taxon>Bacteria</taxon>
        <taxon>Pseudomonadati</taxon>
        <taxon>Myxococcota</taxon>
        <taxon>Myxococcia</taxon>
        <taxon>Myxococcales</taxon>
        <taxon>Cystobacterineae</taxon>
        <taxon>Archangiaceae</taxon>
        <taxon>Archangium</taxon>
    </lineage>
</organism>
<dbReference type="SUPFAM" id="SSF48029">
    <property type="entry name" value="FliG"/>
    <property type="match status" value="1"/>
</dbReference>
<evidence type="ECO:0000256" key="1">
    <source>
        <dbReference type="SAM" id="MobiDB-lite"/>
    </source>
</evidence>
<sequence>MEQFFTSLSKRQTMLLLTSLAFGGSEAVEAYEHLDPAEEELLKHRAEGLRQIPRDKRIPLLVQEIKRIVTQRRRQLASAEPKRLAALLKNERSAMVEVVLNALPADLAAAVRAEMGNPPAVKLLRDVKPEVLSIVRWKIEDSLRAGVAQVGSFRFTDVMTLQQRELLAVADRMGARVLATAVAGLGDEMPAFLAKLPPDQRVLASKAAEAGAARRLTEKDARLVLDMHGALENPSLGMRSAGAQRIMRAALAQSPEFAKTFAERHQGDLGKLLVRWFREEKGKPVKGDGGRMDIVEQLERLAQKGVVDRPMRLPPPVKPPPVLQPVPVAPPAPPSRRTSPSDPHSKVLVSPPARRPTGAIPPQPPAQQQPRSPPRAPAAPSSPRRDPIAAREARRAGVAASRPALAANPLDSQARQRVLRDGKPLERNDALETRPPQRSSTSPVQAIPKRKDPSANRNSQTNPSRSPVVKGPGRGPNGGSR</sequence>
<feature type="compositionally biased region" description="Basic and acidic residues" evidence="1">
    <location>
        <begin position="418"/>
        <end position="432"/>
    </location>
</feature>
<dbReference type="AlphaFoldDB" id="A0A2W5T6H4"/>
<gene>
    <name evidence="2" type="ORF">DI536_26240</name>
</gene>
<dbReference type="EMBL" id="QFQP01000028">
    <property type="protein sequence ID" value="PZR07866.1"/>
    <property type="molecule type" value="Genomic_DNA"/>
</dbReference>
<reference evidence="2 3" key="1">
    <citation type="submission" date="2017-08" db="EMBL/GenBank/DDBJ databases">
        <title>Infants hospitalized years apart are colonized by the same room-sourced microbial strains.</title>
        <authorList>
            <person name="Brooks B."/>
            <person name="Olm M.R."/>
            <person name="Firek B.A."/>
            <person name="Baker R."/>
            <person name="Thomas B.C."/>
            <person name="Morowitz M.J."/>
            <person name="Banfield J.F."/>
        </authorList>
    </citation>
    <scope>NUCLEOTIDE SEQUENCE [LARGE SCALE GENOMIC DNA]</scope>
    <source>
        <strain evidence="2">S2_003_000_R2_14</strain>
    </source>
</reference>
<proteinExistence type="predicted"/>
<protein>
    <submittedName>
        <fullName evidence="2">Uncharacterized protein</fullName>
    </submittedName>
</protein>
<evidence type="ECO:0000313" key="2">
    <source>
        <dbReference type="EMBL" id="PZR07866.1"/>
    </source>
</evidence>
<feature type="compositionally biased region" description="Pro residues" evidence="1">
    <location>
        <begin position="312"/>
        <end position="334"/>
    </location>
</feature>
<feature type="region of interest" description="Disordered" evidence="1">
    <location>
        <begin position="306"/>
        <end position="481"/>
    </location>
</feature>
<dbReference type="InterPro" id="IPR011002">
    <property type="entry name" value="FliG_a-hlx"/>
</dbReference>
<feature type="compositionally biased region" description="Basic and acidic residues" evidence="1">
    <location>
        <begin position="383"/>
        <end position="395"/>
    </location>
</feature>
<comment type="caution">
    <text evidence="2">The sequence shown here is derived from an EMBL/GenBank/DDBJ whole genome shotgun (WGS) entry which is preliminary data.</text>
</comment>
<name>A0A2W5T6H4_9BACT</name>
<evidence type="ECO:0000313" key="3">
    <source>
        <dbReference type="Proteomes" id="UP000249061"/>
    </source>
</evidence>